<dbReference type="Gene3D" id="1.10.3210.10">
    <property type="entry name" value="Hypothetical protein af1432"/>
    <property type="match status" value="1"/>
</dbReference>
<dbReference type="Pfam" id="PF13328">
    <property type="entry name" value="HD_4"/>
    <property type="match status" value="1"/>
</dbReference>
<dbReference type="SUPFAM" id="SSF109604">
    <property type="entry name" value="HD-domain/PDEase-like"/>
    <property type="match status" value="1"/>
</dbReference>
<proteinExistence type="predicted"/>
<reference evidence="1" key="1">
    <citation type="journal article" date="2021" name="Nat. Microbiol.">
        <title>Cocultivation of an ultrasmall environmental parasitic bacterium with lytic ability against bacteria associated with wastewater foams.</title>
        <authorList>
            <person name="Batinovic S."/>
            <person name="Rose J.J.A."/>
            <person name="Ratcliffe J."/>
            <person name="Seviour R.J."/>
            <person name="Petrovski S."/>
        </authorList>
    </citation>
    <scope>NUCLEOTIDE SEQUENCE</scope>
    <source>
        <strain evidence="1">JR1</strain>
    </source>
</reference>
<protein>
    <submittedName>
        <fullName evidence="1">HD domain-containing protein</fullName>
    </submittedName>
</protein>
<dbReference type="Proteomes" id="UP001059824">
    <property type="component" value="Chromosome"/>
</dbReference>
<gene>
    <name evidence="1" type="ORF">GII36_05030</name>
</gene>
<evidence type="ECO:0000313" key="2">
    <source>
        <dbReference type="Proteomes" id="UP001059824"/>
    </source>
</evidence>
<name>A0A857MKQ2_9BACT</name>
<sequence>MKANLELATTIAHEAYDSKWRRDGKPYISHPLTVMTMVELIGGDESDQIVALCHDIVEDNKAWPLERFIHMGFDVQEVVTPLGLLSYTPEVPDAVARMGILQNARAARVKQCDTAHNRFDRPKEHKIPFYDETLLLTERVTGKKVNEHLVRAAEQLVLYRFGDDYGVSEYMKESTARAEANMGQG</sequence>
<dbReference type="KEGG" id="mama:GII36_05030"/>
<evidence type="ECO:0000313" key="1">
    <source>
        <dbReference type="EMBL" id="QHN43184.1"/>
    </source>
</evidence>
<dbReference type="AlphaFoldDB" id="A0A857MKQ2"/>
<dbReference type="RefSeq" id="WP_260763111.1">
    <property type="nucleotide sequence ID" value="NZ_CP045921.1"/>
</dbReference>
<keyword evidence="2" id="KW-1185">Reference proteome</keyword>
<dbReference type="EMBL" id="CP045921">
    <property type="protein sequence ID" value="QHN43184.1"/>
    <property type="molecule type" value="Genomic_DNA"/>
</dbReference>
<organism evidence="1 2">
    <name type="scientific">Candidatus Mycosynbacter amalyticus</name>
    <dbReference type="NCBI Taxonomy" id="2665156"/>
    <lineage>
        <taxon>Bacteria</taxon>
        <taxon>Candidatus Saccharimonadota</taxon>
        <taxon>Candidatus Saccharimonadota incertae sedis</taxon>
        <taxon>Candidatus Mycosynbacter</taxon>
    </lineage>
</organism>
<accession>A0A857MKQ2</accession>